<protein>
    <recommendedName>
        <fullName evidence="3">SFI1 protein</fullName>
    </recommendedName>
</protein>
<sequence>MRSNNHLGSESLRVGSLSLPPVPDMNVRPEPMTVWVKLGMPRIKEGISSVVPYSVPGEPMCASSKGRGTNTVLQSLMVLQKFWNRWKSRLEEREEEQQQALTLVAHVRYRRVLMRRVFDTWLLKACELQEYRMGEKRYVGHQREKWRKLVQADLHYRHTLLSKTLAAWKVFDAWLMFAKGQQEKEGGIEKGTGIPHTTSQREGVTWPLSNTGGMKQLQGQLHAQHQLKKINSALLFYFHSCAFHSAAGGEGEHSSREEMVLQREVAAELRHIQQQMQYYYSRKQELKSCQQQAQILQQWLERSTGAGARGVQEELGQLQVRINTLSKAQPRERHHVQSLLARLREIQLALDL</sequence>
<evidence type="ECO:0008006" key="3">
    <source>
        <dbReference type="Google" id="ProtNLM"/>
    </source>
</evidence>
<comment type="caution">
    <text evidence="1">The sequence shown here is derived from an EMBL/GenBank/DDBJ whole genome shotgun (WGS) entry which is preliminary data.</text>
</comment>
<gene>
    <name evidence="1" type="ORF">WISP_32407</name>
</gene>
<dbReference type="EMBL" id="WHWB01032781">
    <property type="protein sequence ID" value="KAJ7423738.1"/>
    <property type="molecule type" value="Genomic_DNA"/>
</dbReference>
<evidence type="ECO:0000313" key="2">
    <source>
        <dbReference type="Proteomes" id="UP001145742"/>
    </source>
</evidence>
<reference evidence="1" key="1">
    <citation type="submission" date="2019-10" db="EMBL/GenBank/DDBJ databases">
        <authorList>
            <person name="Soares A.E.R."/>
            <person name="Aleixo A."/>
            <person name="Schneider P."/>
            <person name="Miyaki C.Y."/>
            <person name="Schneider M.P."/>
            <person name="Mello C."/>
            <person name="Vasconcelos A.T.R."/>
        </authorList>
    </citation>
    <scope>NUCLEOTIDE SEQUENCE</scope>
    <source>
        <tissue evidence="1">Muscle</tissue>
    </source>
</reference>
<dbReference type="Proteomes" id="UP001145742">
    <property type="component" value="Unassembled WGS sequence"/>
</dbReference>
<name>A0ABQ9DKD7_9PASS</name>
<evidence type="ECO:0000313" key="1">
    <source>
        <dbReference type="EMBL" id="KAJ7423738.1"/>
    </source>
</evidence>
<accession>A0ABQ9DKD7</accession>
<proteinExistence type="predicted"/>
<organism evidence="1 2">
    <name type="scientific">Willisornis vidua</name>
    <name type="common">Xingu scale-backed antbird</name>
    <dbReference type="NCBI Taxonomy" id="1566151"/>
    <lineage>
        <taxon>Eukaryota</taxon>
        <taxon>Metazoa</taxon>
        <taxon>Chordata</taxon>
        <taxon>Craniata</taxon>
        <taxon>Vertebrata</taxon>
        <taxon>Euteleostomi</taxon>
        <taxon>Archelosauria</taxon>
        <taxon>Archosauria</taxon>
        <taxon>Dinosauria</taxon>
        <taxon>Saurischia</taxon>
        <taxon>Theropoda</taxon>
        <taxon>Coelurosauria</taxon>
        <taxon>Aves</taxon>
        <taxon>Neognathae</taxon>
        <taxon>Neoaves</taxon>
        <taxon>Telluraves</taxon>
        <taxon>Australaves</taxon>
        <taxon>Passeriformes</taxon>
        <taxon>Thamnophilidae</taxon>
        <taxon>Willisornis</taxon>
    </lineage>
</organism>
<keyword evidence="2" id="KW-1185">Reference proteome</keyword>